<gene>
    <name evidence="2" type="ORF">DL346_03305</name>
</gene>
<keyword evidence="3" id="KW-1185">Reference proteome</keyword>
<dbReference type="GO" id="GO:0008757">
    <property type="term" value="F:S-adenosylmethionine-dependent methyltransferase activity"/>
    <property type="evidence" value="ECO:0007669"/>
    <property type="project" value="InterPro"/>
</dbReference>
<dbReference type="OrthoDB" id="9810615at2"/>
<dbReference type="AlphaFoldDB" id="A0A328U4G5"/>
<proteinExistence type="predicted"/>
<reference evidence="2 3" key="1">
    <citation type="submission" date="2018-06" db="EMBL/GenBank/DDBJ databases">
        <title>Paenibacillus montanisoli sp. nov., isolated from mountain area soil.</title>
        <authorList>
            <person name="Wu M."/>
        </authorList>
    </citation>
    <scope>NUCLEOTIDE SEQUENCE [LARGE SCALE GENOMIC DNA]</scope>
    <source>
        <strain evidence="2 3">RA17</strain>
    </source>
</reference>
<dbReference type="InterPro" id="IPR029063">
    <property type="entry name" value="SAM-dependent_MTases_sf"/>
</dbReference>
<dbReference type="Gene3D" id="3.40.50.150">
    <property type="entry name" value="Vaccinia Virus protein VP39"/>
    <property type="match status" value="1"/>
</dbReference>
<sequence length="270" mass="30482">MGTIIDYYSGFDEWGRLDREPLEFKVNWHYITKYLPSAGAAVLDNGAGPGKYAMKLAGNGYRVTLADLTPKLVDIARAKADELGLEDRFDDFLVRNAMDLYGLADNGFDAALMLGPLYHLQTEEERVKAVTELLRVTKPGGNVFVAVMPRVRKTLTALMFPSQWRPLDNMEAIEDFSRTGLFDHADPGRFTGAYFFDIKDVTPFFERCGCETVNLVSSTGNGGRLTEEQWSYWRERGEEERVLDYIYESAADPYLLGTASHLLYIGRKRG</sequence>
<evidence type="ECO:0000313" key="3">
    <source>
        <dbReference type="Proteomes" id="UP000249260"/>
    </source>
</evidence>
<dbReference type="EMBL" id="QLUW01000001">
    <property type="protein sequence ID" value="RAP77520.1"/>
    <property type="molecule type" value="Genomic_DNA"/>
</dbReference>
<dbReference type="RefSeq" id="WP_112880643.1">
    <property type="nucleotide sequence ID" value="NZ_QLUW01000001.1"/>
</dbReference>
<organism evidence="2 3">
    <name type="scientific">Paenibacillus montanisoli</name>
    <dbReference type="NCBI Taxonomy" id="2081970"/>
    <lineage>
        <taxon>Bacteria</taxon>
        <taxon>Bacillati</taxon>
        <taxon>Bacillota</taxon>
        <taxon>Bacilli</taxon>
        <taxon>Bacillales</taxon>
        <taxon>Paenibacillaceae</taxon>
        <taxon>Paenibacillus</taxon>
    </lineage>
</organism>
<name>A0A328U4G5_9BACL</name>
<dbReference type="GO" id="GO:0032259">
    <property type="term" value="P:methylation"/>
    <property type="evidence" value="ECO:0007669"/>
    <property type="project" value="UniProtKB-KW"/>
</dbReference>
<feature type="domain" description="Methyltransferase type 11" evidence="1">
    <location>
        <begin position="43"/>
        <end position="144"/>
    </location>
</feature>
<keyword evidence="2" id="KW-0808">Transferase</keyword>
<evidence type="ECO:0000313" key="2">
    <source>
        <dbReference type="EMBL" id="RAP77520.1"/>
    </source>
</evidence>
<dbReference type="SUPFAM" id="SSF53335">
    <property type="entry name" value="S-adenosyl-L-methionine-dependent methyltransferases"/>
    <property type="match status" value="1"/>
</dbReference>
<keyword evidence="2" id="KW-0489">Methyltransferase</keyword>
<dbReference type="Proteomes" id="UP000249260">
    <property type="component" value="Unassembled WGS sequence"/>
</dbReference>
<dbReference type="InterPro" id="IPR013216">
    <property type="entry name" value="Methyltransf_11"/>
</dbReference>
<dbReference type="Pfam" id="PF08241">
    <property type="entry name" value="Methyltransf_11"/>
    <property type="match status" value="1"/>
</dbReference>
<accession>A0A328U4G5</accession>
<evidence type="ECO:0000259" key="1">
    <source>
        <dbReference type="Pfam" id="PF08241"/>
    </source>
</evidence>
<comment type="caution">
    <text evidence="2">The sequence shown here is derived from an EMBL/GenBank/DDBJ whole genome shotgun (WGS) entry which is preliminary data.</text>
</comment>
<protein>
    <submittedName>
        <fullName evidence="2">Class I SAM-dependent methyltransferase</fullName>
    </submittedName>
</protein>
<dbReference type="CDD" id="cd02440">
    <property type="entry name" value="AdoMet_MTases"/>
    <property type="match status" value="1"/>
</dbReference>